<accession>A0A480AM54</accession>
<name>A0A480AM54_9BURK</name>
<dbReference type="EMBL" id="BJCL01000003">
    <property type="protein sequence ID" value="GCL62581.1"/>
    <property type="molecule type" value="Genomic_DNA"/>
</dbReference>
<protein>
    <recommendedName>
        <fullName evidence="3">Response regulatory domain-containing protein</fullName>
    </recommendedName>
</protein>
<comment type="caution">
    <text evidence="1">The sequence shown here is derived from an EMBL/GenBank/DDBJ whole genome shotgun (WGS) entry which is preliminary data.</text>
</comment>
<dbReference type="RefSeq" id="WP_162520719.1">
    <property type="nucleotide sequence ID" value="NZ_BJCL01000003.1"/>
</dbReference>
<evidence type="ECO:0000313" key="2">
    <source>
        <dbReference type="Proteomes" id="UP000301751"/>
    </source>
</evidence>
<evidence type="ECO:0008006" key="3">
    <source>
        <dbReference type="Google" id="ProtNLM"/>
    </source>
</evidence>
<dbReference type="AlphaFoldDB" id="A0A480AM54"/>
<organism evidence="1 2">
    <name type="scientific">Pseudaquabacterium pictum</name>
    <dbReference type="NCBI Taxonomy" id="2315236"/>
    <lineage>
        <taxon>Bacteria</taxon>
        <taxon>Pseudomonadati</taxon>
        <taxon>Pseudomonadota</taxon>
        <taxon>Betaproteobacteria</taxon>
        <taxon>Burkholderiales</taxon>
        <taxon>Sphaerotilaceae</taxon>
        <taxon>Pseudaquabacterium</taxon>
    </lineage>
</organism>
<sequence>MDDRPENNENLAFDIERRGIHISYALTTGLALTLLERNKYLAVISDMGRKEGQREGFRLLDLMRARGDSTPLFFYAGLSATALLDEALLHDAQGSTNNSTELLRLLDDLVAEAS</sequence>
<keyword evidence="2" id="KW-1185">Reference proteome</keyword>
<reference evidence="2" key="1">
    <citation type="submission" date="2019-03" db="EMBL/GenBank/DDBJ databases">
        <title>Aquabacterium pictum sp.nov., the first bacteriochlorophyll a-containing freshwater bacterium in the genus Aquabacterium of the class Betaproteobacteria.</title>
        <authorList>
            <person name="Hirose S."/>
            <person name="Tank M."/>
            <person name="Hara E."/>
            <person name="Tamaki H."/>
            <person name="Takaichi S."/>
            <person name="Haruta S."/>
            <person name="Hanada S."/>
        </authorList>
    </citation>
    <scope>NUCLEOTIDE SEQUENCE [LARGE SCALE GENOMIC DNA]</scope>
    <source>
        <strain evidence="2">W35</strain>
    </source>
</reference>
<dbReference type="InterPro" id="IPR011006">
    <property type="entry name" value="CheY-like_superfamily"/>
</dbReference>
<dbReference type="Gene3D" id="3.40.50.2300">
    <property type="match status" value="1"/>
</dbReference>
<gene>
    <name evidence="1" type="ORF">AQPW35_16620</name>
</gene>
<proteinExistence type="predicted"/>
<dbReference type="SUPFAM" id="SSF52172">
    <property type="entry name" value="CheY-like"/>
    <property type="match status" value="1"/>
</dbReference>
<dbReference type="Proteomes" id="UP000301751">
    <property type="component" value="Unassembled WGS sequence"/>
</dbReference>
<evidence type="ECO:0000313" key="1">
    <source>
        <dbReference type="EMBL" id="GCL62581.1"/>
    </source>
</evidence>